<reference evidence="1 2" key="1">
    <citation type="submission" date="2010-07" db="EMBL/GenBank/DDBJ databases">
        <title>The draft genome of Paenibacillus curdlanolyticus YK9.</title>
        <authorList>
            <consortium name="US DOE Joint Genome Institute (JGI-PGF)"/>
            <person name="Lucas S."/>
            <person name="Copeland A."/>
            <person name="Lapidus A."/>
            <person name="Cheng J.-F."/>
            <person name="Bruce D."/>
            <person name="Goodwin L."/>
            <person name="Pitluck S."/>
            <person name="Land M.L."/>
            <person name="Hauser L."/>
            <person name="Chang Y.-J."/>
            <person name="Jeffries C."/>
            <person name="Anderson I.J."/>
            <person name="Johnson E."/>
            <person name="Loganathan U."/>
            <person name="Mulhopadhyay B."/>
            <person name="Kyrpides N."/>
            <person name="Woyke T.J."/>
        </authorList>
    </citation>
    <scope>NUCLEOTIDE SEQUENCE [LARGE SCALE GENOMIC DNA]</scope>
    <source>
        <strain evidence="1 2">YK9</strain>
    </source>
</reference>
<dbReference type="AlphaFoldDB" id="E0IEZ7"/>
<accession>E0IEZ7</accession>
<evidence type="ECO:0000313" key="2">
    <source>
        <dbReference type="Proteomes" id="UP000005387"/>
    </source>
</evidence>
<dbReference type="STRING" id="717606.PaecuDRAFT_4238"/>
<keyword evidence="2" id="KW-1185">Reference proteome</keyword>
<protein>
    <submittedName>
        <fullName evidence="1">Uncharacterized protein</fullName>
    </submittedName>
</protein>
<proteinExistence type="predicted"/>
<dbReference type="EMBL" id="AEDD01000013">
    <property type="protein sequence ID" value="EFM08773.1"/>
    <property type="molecule type" value="Genomic_DNA"/>
</dbReference>
<dbReference type="Proteomes" id="UP000005387">
    <property type="component" value="Unassembled WGS sequence"/>
</dbReference>
<sequence>MDLRGIWHLFSFARRSFIHSGVPVRGFPVIVPLVTLAHFDSCALTGSRLIVSN</sequence>
<gene>
    <name evidence="1" type="ORF">PaecuDRAFT_4238</name>
</gene>
<evidence type="ECO:0000313" key="1">
    <source>
        <dbReference type="EMBL" id="EFM08773.1"/>
    </source>
</evidence>
<organism evidence="1 2">
    <name type="scientific">Paenibacillus curdlanolyticus YK9</name>
    <dbReference type="NCBI Taxonomy" id="717606"/>
    <lineage>
        <taxon>Bacteria</taxon>
        <taxon>Bacillati</taxon>
        <taxon>Bacillota</taxon>
        <taxon>Bacilli</taxon>
        <taxon>Bacillales</taxon>
        <taxon>Paenibacillaceae</taxon>
        <taxon>Paenibacillus</taxon>
    </lineage>
</organism>
<name>E0IEZ7_9BACL</name>